<evidence type="ECO:0000259" key="1">
    <source>
        <dbReference type="Pfam" id="PF08486"/>
    </source>
</evidence>
<evidence type="ECO:0000313" key="3">
    <source>
        <dbReference type="Proteomes" id="UP000886865"/>
    </source>
</evidence>
<sequence>MTRVLLKFVLLLVIVLIGSAPSHAIKIGLDDGVRQTYIGSSKQSVVIDGKTGKVLYTLNSFVPYTIRAYNNLIVIKIDGKYYSFGTNYIKVKPKEKKCFLATKRKWYRGELIVYNINKKLVVINDLPIEDYLLGVVPSEMPSKWNIEAHKAQAIAARSYAIANLGKRKHSGYDLKDTPLDQAYGGASAETPQTTRAVMQTRGIVLTYGGKVIPAYYHASSGGKTVSSGAVWARDLPYIKSVPAYDEGIRKNGHGVGMSQHGANNLANKGYNAYQILNYFYKNVKFSVVKTQL</sequence>
<dbReference type="Proteomes" id="UP000886865">
    <property type="component" value="Unassembled WGS sequence"/>
</dbReference>
<accession>A0A9D1FJC0</accession>
<proteinExistence type="predicted"/>
<dbReference type="NCBIfam" id="TIGR02669">
    <property type="entry name" value="SpoIID_LytB"/>
    <property type="match status" value="1"/>
</dbReference>
<protein>
    <submittedName>
        <fullName evidence="2">SpoIID/LytB domain-containing protein</fullName>
    </submittedName>
</protein>
<dbReference type="GO" id="GO:0030288">
    <property type="term" value="C:outer membrane-bounded periplasmic space"/>
    <property type="evidence" value="ECO:0007669"/>
    <property type="project" value="TreeGrafter"/>
</dbReference>
<feature type="domain" description="Sporulation stage II protein D amidase enhancer LytB N-terminal" evidence="1">
    <location>
        <begin position="117"/>
        <end position="207"/>
    </location>
</feature>
<dbReference type="InterPro" id="IPR013486">
    <property type="entry name" value="SpoIID/LytB"/>
</dbReference>
<dbReference type="InterPro" id="IPR013693">
    <property type="entry name" value="SpoIID/LytB_N"/>
</dbReference>
<gene>
    <name evidence="2" type="ORF">IAA86_07115</name>
</gene>
<dbReference type="GO" id="GO:0030435">
    <property type="term" value="P:sporulation resulting in formation of a cellular spore"/>
    <property type="evidence" value="ECO:0007669"/>
    <property type="project" value="InterPro"/>
</dbReference>
<dbReference type="PANTHER" id="PTHR30032">
    <property type="entry name" value="N-ACETYLMURAMOYL-L-ALANINE AMIDASE-RELATED"/>
    <property type="match status" value="1"/>
</dbReference>
<dbReference type="EMBL" id="DVJQ01000060">
    <property type="protein sequence ID" value="HIS74773.1"/>
    <property type="molecule type" value="Genomic_DNA"/>
</dbReference>
<dbReference type="InterPro" id="IPR051922">
    <property type="entry name" value="Bact_Sporulation_Assoc"/>
</dbReference>
<name>A0A9D1FJC0_9BACT</name>
<comment type="caution">
    <text evidence="2">The sequence shown here is derived from an EMBL/GenBank/DDBJ whole genome shotgun (WGS) entry which is preliminary data.</text>
</comment>
<evidence type="ECO:0000313" key="2">
    <source>
        <dbReference type="EMBL" id="HIS74773.1"/>
    </source>
</evidence>
<dbReference type="Pfam" id="PF08486">
    <property type="entry name" value="SpoIID"/>
    <property type="match status" value="1"/>
</dbReference>
<reference evidence="2" key="1">
    <citation type="submission" date="2020-10" db="EMBL/GenBank/DDBJ databases">
        <authorList>
            <person name="Gilroy R."/>
        </authorList>
    </citation>
    <scope>NUCLEOTIDE SEQUENCE</scope>
    <source>
        <strain evidence="2">CHK152-2871</strain>
    </source>
</reference>
<organism evidence="2 3">
    <name type="scientific">Candidatus Galligastranaerophilus intestinavium</name>
    <dbReference type="NCBI Taxonomy" id="2840836"/>
    <lineage>
        <taxon>Bacteria</taxon>
        <taxon>Candidatus Galligastranaerophilus</taxon>
    </lineage>
</organism>
<reference evidence="2" key="2">
    <citation type="journal article" date="2021" name="PeerJ">
        <title>Extensive microbial diversity within the chicken gut microbiome revealed by metagenomics and culture.</title>
        <authorList>
            <person name="Gilroy R."/>
            <person name="Ravi A."/>
            <person name="Getino M."/>
            <person name="Pursley I."/>
            <person name="Horton D.L."/>
            <person name="Alikhan N.F."/>
            <person name="Baker D."/>
            <person name="Gharbi K."/>
            <person name="Hall N."/>
            <person name="Watson M."/>
            <person name="Adriaenssens E.M."/>
            <person name="Foster-Nyarko E."/>
            <person name="Jarju S."/>
            <person name="Secka A."/>
            <person name="Antonio M."/>
            <person name="Oren A."/>
            <person name="Chaudhuri R.R."/>
            <person name="La Ragione R."/>
            <person name="Hildebrand F."/>
            <person name="Pallen M.J."/>
        </authorList>
    </citation>
    <scope>NUCLEOTIDE SEQUENCE</scope>
    <source>
        <strain evidence="2">CHK152-2871</strain>
    </source>
</reference>
<dbReference type="AlphaFoldDB" id="A0A9D1FJC0"/>
<dbReference type="PANTHER" id="PTHR30032:SF4">
    <property type="entry name" value="AMIDASE ENHANCER"/>
    <property type="match status" value="1"/>
</dbReference>